<gene>
    <name evidence="2" type="ORF">CCAM_LOCUS28877</name>
</gene>
<protein>
    <submittedName>
        <fullName evidence="2">Uncharacterized protein</fullName>
    </submittedName>
</protein>
<evidence type="ECO:0000313" key="3">
    <source>
        <dbReference type="Proteomes" id="UP000595140"/>
    </source>
</evidence>
<evidence type="ECO:0000256" key="1">
    <source>
        <dbReference type="SAM" id="MobiDB-lite"/>
    </source>
</evidence>
<organism evidence="2 3">
    <name type="scientific">Cuscuta campestris</name>
    <dbReference type="NCBI Taxonomy" id="132261"/>
    <lineage>
        <taxon>Eukaryota</taxon>
        <taxon>Viridiplantae</taxon>
        <taxon>Streptophyta</taxon>
        <taxon>Embryophyta</taxon>
        <taxon>Tracheophyta</taxon>
        <taxon>Spermatophyta</taxon>
        <taxon>Magnoliopsida</taxon>
        <taxon>eudicotyledons</taxon>
        <taxon>Gunneridae</taxon>
        <taxon>Pentapetalae</taxon>
        <taxon>asterids</taxon>
        <taxon>lamiids</taxon>
        <taxon>Solanales</taxon>
        <taxon>Convolvulaceae</taxon>
        <taxon>Cuscuteae</taxon>
        <taxon>Cuscuta</taxon>
        <taxon>Cuscuta subgen. Grammica</taxon>
        <taxon>Cuscuta sect. Cleistogrammica</taxon>
    </lineage>
</organism>
<sequence>MIAIAIESKEFIIAATYTITISERKNGKIHQISISKSSAIWLAETLNHPPLARVGWAVSRFEGSFVTKFQWDSNRYGNYVRVTAGQEGRVGSIFIPTGPNSEGIFLLVKAITDAINLRGDNAYIPGEERVDKEQKGFEEPSSMLNMYGKKVETTEEGITKKGEDMEMRKPSISSELLDLDIQEANMVGDGSDKGQKQQQEGSEEDQTEKLFLPVFQAYFDALFKAAENQIKEALAKKELLDNLKKGLLPNQHGKALRATRETIRSMDMVTMVNFEGAKYPVFISYSNADKETVAEFLSETSITHQILHLICENQEGDDAEARVCNLRSQPRISDRDSK</sequence>
<proteinExistence type="predicted"/>
<reference evidence="2 3" key="1">
    <citation type="submission" date="2018-04" db="EMBL/GenBank/DDBJ databases">
        <authorList>
            <person name="Vogel A."/>
        </authorList>
    </citation>
    <scope>NUCLEOTIDE SEQUENCE [LARGE SCALE GENOMIC DNA]</scope>
</reference>
<dbReference type="OrthoDB" id="1329310at2759"/>
<keyword evidence="3" id="KW-1185">Reference proteome</keyword>
<feature type="region of interest" description="Disordered" evidence="1">
    <location>
        <begin position="186"/>
        <end position="206"/>
    </location>
</feature>
<dbReference type="Proteomes" id="UP000595140">
    <property type="component" value="Unassembled WGS sequence"/>
</dbReference>
<dbReference type="EMBL" id="OOIL02003346">
    <property type="protein sequence ID" value="VFQ87101.1"/>
    <property type="molecule type" value="Genomic_DNA"/>
</dbReference>
<evidence type="ECO:0000313" key="2">
    <source>
        <dbReference type="EMBL" id="VFQ87101.1"/>
    </source>
</evidence>
<name>A0A484MDU5_9ASTE</name>
<dbReference type="AlphaFoldDB" id="A0A484MDU5"/>
<accession>A0A484MDU5</accession>